<keyword evidence="3" id="KW-0539">Nucleus</keyword>
<dbReference type="InterPro" id="IPR001138">
    <property type="entry name" value="Zn2Cys6_DnaBD"/>
</dbReference>
<gene>
    <name evidence="6" type="ORF">BDV95DRAFT_491779</name>
</gene>
<dbReference type="OrthoDB" id="5344325at2759"/>
<dbReference type="GO" id="GO:0005634">
    <property type="term" value="C:nucleus"/>
    <property type="evidence" value="ECO:0007669"/>
    <property type="project" value="UniProtKB-SubCell"/>
</dbReference>
<dbReference type="InterPro" id="IPR036864">
    <property type="entry name" value="Zn2-C6_fun-type_DNA-bd_sf"/>
</dbReference>
<accession>A0A7C8MFY0</accession>
<dbReference type="InterPro" id="IPR007219">
    <property type="entry name" value="XnlR_reg_dom"/>
</dbReference>
<evidence type="ECO:0000256" key="4">
    <source>
        <dbReference type="SAM" id="MobiDB-lite"/>
    </source>
</evidence>
<dbReference type="Proteomes" id="UP000481861">
    <property type="component" value="Unassembled WGS sequence"/>
</dbReference>
<dbReference type="GO" id="GO:0000981">
    <property type="term" value="F:DNA-binding transcription factor activity, RNA polymerase II-specific"/>
    <property type="evidence" value="ECO:0007669"/>
    <property type="project" value="InterPro"/>
</dbReference>
<evidence type="ECO:0000256" key="3">
    <source>
        <dbReference type="ARBA" id="ARBA00023242"/>
    </source>
</evidence>
<dbReference type="GO" id="GO:0006351">
    <property type="term" value="P:DNA-templated transcription"/>
    <property type="evidence" value="ECO:0007669"/>
    <property type="project" value="InterPro"/>
</dbReference>
<feature type="compositionally biased region" description="Polar residues" evidence="4">
    <location>
        <begin position="569"/>
        <end position="594"/>
    </location>
</feature>
<comment type="subcellular location">
    <subcellularLocation>
        <location evidence="1">Nucleus</location>
    </subcellularLocation>
</comment>
<feature type="region of interest" description="Disordered" evidence="4">
    <location>
        <begin position="49"/>
        <end position="79"/>
    </location>
</feature>
<keyword evidence="2" id="KW-0479">Metal-binding</keyword>
<feature type="compositionally biased region" description="Polar residues" evidence="4">
    <location>
        <begin position="54"/>
        <end position="65"/>
    </location>
</feature>
<evidence type="ECO:0000313" key="7">
    <source>
        <dbReference type="Proteomes" id="UP000481861"/>
    </source>
</evidence>
<dbReference type="GO" id="GO:0003677">
    <property type="term" value="F:DNA binding"/>
    <property type="evidence" value="ECO:0007669"/>
    <property type="project" value="InterPro"/>
</dbReference>
<keyword evidence="7" id="KW-1185">Reference proteome</keyword>
<organism evidence="6 7">
    <name type="scientific">Massariosphaeria phaeospora</name>
    <dbReference type="NCBI Taxonomy" id="100035"/>
    <lineage>
        <taxon>Eukaryota</taxon>
        <taxon>Fungi</taxon>
        <taxon>Dikarya</taxon>
        <taxon>Ascomycota</taxon>
        <taxon>Pezizomycotina</taxon>
        <taxon>Dothideomycetes</taxon>
        <taxon>Pleosporomycetidae</taxon>
        <taxon>Pleosporales</taxon>
        <taxon>Pleosporales incertae sedis</taxon>
        <taxon>Massariosphaeria</taxon>
    </lineage>
</organism>
<dbReference type="AlphaFoldDB" id="A0A7C8MFY0"/>
<dbReference type="Gene3D" id="4.10.240.10">
    <property type="entry name" value="Zn(2)-C6 fungal-type DNA-binding domain"/>
    <property type="match status" value="1"/>
</dbReference>
<evidence type="ECO:0000259" key="5">
    <source>
        <dbReference type="PROSITE" id="PS50048"/>
    </source>
</evidence>
<feature type="domain" description="Zn(2)-C6 fungal-type" evidence="5">
    <location>
        <begin position="16"/>
        <end position="47"/>
    </location>
</feature>
<dbReference type="PROSITE" id="PS50048">
    <property type="entry name" value="ZN2_CY6_FUNGAL_2"/>
    <property type="match status" value="1"/>
</dbReference>
<sequence length="667" mass="76122">MGISPQEHTDSRLTSSCSECQRRKQKCSRQWPCNHCQSRKVPHLCQFGQKKVQQDSNPSSISSEAVNEPKKRTFTEASDSAAVSLGSPYDEGENGLKAWGYMPGHVHYNLSKFDARNSESGDPSTEIQQSTEVDKVLHTVPPRSITDSVVNHFLNVVNHRYNAIYSPTFTDQYVQWWSDRANGKRLSPEFTCLLLRICAYCVQFLTIPLRKMVEFEMACSLQVLAERFYTAAEQLTVSFTAAKTCIERVQEQFLKCAYLKGESKMVESWHALGCTVREAQELGIDKEVRPQGLSEFDVELRRRLWTLLYVWDWQMSAWLGRPHVVDQKDVSFTYPSLRLDESDARPNLLSPFTHIVLMAKLCRRVASQMGDVQIVSGVSPEQVLAVQAECQGFIDELPPIFRLTDTDLSLDAEHPYFVFQRCQLHVCLYLTMLDFMKTYLTRDPRQLTSPNDCEFRKLGVELALKQLVVSRRLFDHEFPINAKFHLVVFSLFDTATILCSAIIHDVDKTLPHREEIMDAIDTTLDMLHQLSLTTKIGASSYRFLLHLVQAAPALAKHKKTRKRQKFETIDTSESQSSSPIEQVHTAPSSISPQPSAELMIEPSLYSNDPFPVMSTTGDLSFDMDQFLAQNPFDTTPQVDMNGLEQIWNWEHLNLDTYSSHENLPQLL</sequence>
<dbReference type="CDD" id="cd00067">
    <property type="entry name" value="GAL4"/>
    <property type="match status" value="1"/>
</dbReference>
<evidence type="ECO:0000313" key="6">
    <source>
        <dbReference type="EMBL" id="KAF2872342.1"/>
    </source>
</evidence>
<dbReference type="PANTHER" id="PTHR31001:SF84">
    <property type="entry name" value="FUNGAL SPECIFIC TRANSCRIPTION FACTOR"/>
    <property type="match status" value="1"/>
</dbReference>
<dbReference type="PANTHER" id="PTHR31001">
    <property type="entry name" value="UNCHARACTERIZED TRANSCRIPTIONAL REGULATORY PROTEIN"/>
    <property type="match status" value="1"/>
</dbReference>
<evidence type="ECO:0000256" key="1">
    <source>
        <dbReference type="ARBA" id="ARBA00004123"/>
    </source>
</evidence>
<dbReference type="CDD" id="cd12148">
    <property type="entry name" value="fungal_TF_MHR"/>
    <property type="match status" value="1"/>
</dbReference>
<comment type="caution">
    <text evidence="6">The sequence shown here is derived from an EMBL/GenBank/DDBJ whole genome shotgun (WGS) entry which is preliminary data.</text>
</comment>
<dbReference type="SMART" id="SM00906">
    <property type="entry name" value="Fungal_trans"/>
    <property type="match status" value="1"/>
</dbReference>
<evidence type="ECO:0000256" key="2">
    <source>
        <dbReference type="ARBA" id="ARBA00022723"/>
    </source>
</evidence>
<feature type="region of interest" description="Disordered" evidence="4">
    <location>
        <begin position="559"/>
        <end position="594"/>
    </location>
</feature>
<dbReference type="EMBL" id="JAADJZ010000009">
    <property type="protein sequence ID" value="KAF2872342.1"/>
    <property type="molecule type" value="Genomic_DNA"/>
</dbReference>
<dbReference type="Pfam" id="PF04082">
    <property type="entry name" value="Fungal_trans"/>
    <property type="match status" value="1"/>
</dbReference>
<proteinExistence type="predicted"/>
<protein>
    <recommendedName>
        <fullName evidence="5">Zn(2)-C6 fungal-type domain-containing protein</fullName>
    </recommendedName>
</protein>
<name>A0A7C8MFY0_9PLEO</name>
<dbReference type="SMART" id="SM00066">
    <property type="entry name" value="GAL4"/>
    <property type="match status" value="1"/>
</dbReference>
<reference evidence="6 7" key="1">
    <citation type="submission" date="2020-01" db="EMBL/GenBank/DDBJ databases">
        <authorList>
            <consortium name="DOE Joint Genome Institute"/>
            <person name="Haridas S."/>
            <person name="Albert R."/>
            <person name="Binder M."/>
            <person name="Bloem J."/>
            <person name="Labutti K."/>
            <person name="Salamov A."/>
            <person name="Andreopoulos B."/>
            <person name="Baker S.E."/>
            <person name="Barry K."/>
            <person name="Bills G."/>
            <person name="Bluhm B.H."/>
            <person name="Cannon C."/>
            <person name="Castanera R."/>
            <person name="Culley D.E."/>
            <person name="Daum C."/>
            <person name="Ezra D."/>
            <person name="Gonzalez J.B."/>
            <person name="Henrissat B."/>
            <person name="Kuo A."/>
            <person name="Liang C."/>
            <person name="Lipzen A."/>
            <person name="Lutzoni F."/>
            <person name="Magnuson J."/>
            <person name="Mondo S."/>
            <person name="Nolan M."/>
            <person name="Ohm R."/>
            <person name="Pangilinan J."/>
            <person name="Park H.-J.H."/>
            <person name="Ramirez L."/>
            <person name="Alfaro M."/>
            <person name="Sun H."/>
            <person name="Tritt A."/>
            <person name="Yoshinaga Y."/>
            <person name="Zwiers L.-H.L."/>
            <person name="Turgeon B.G."/>
            <person name="Goodwin S.B."/>
            <person name="Spatafora J.W."/>
            <person name="Crous P.W."/>
            <person name="Grigoriev I.V."/>
        </authorList>
    </citation>
    <scope>NUCLEOTIDE SEQUENCE [LARGE SCALE GENOMIC DNA]</scope>
    <source>
        <strain evidence="6 7">CBS 611.86</strain>
    </source>
</reference>
<dbReference type="SUPFAM" id="SSF57701">
    <property type="entry name" value="Zn2/Cys6 DNA-binding domain"/>
    <property type="match status" value="1"/>
</dbReference>
<dbReference type="GO" id="GO:0008270">
    <property type="term" value="F:zinc ion binding"/>
    <property type="evidence" value="ECO:0007669"/>
    <property type="project" value="InterPro"/>
</dbReference>
<dbReference type="InterPro" id="IPR050613">
    <property type="entry name" value="Sec_Metabolite_Reg"/>
</dbReference>